<organism evidence="1 2">
    <name type="scientific">Hymenolepis diminuta</name>
    <name type="common">Rat tapeworm</name>
    <dbReference type="NCBI Taxonomy" id="6216"/>
    <lineage>
        <taxon>Eukaryota</taxon>
        <taxon>Metazoa</taxon>
        <taxon>Spiralia</taxon>
        <taxon>Lophotrochozoa</taxon>
        <taxon>Platyhelminthes</taxon>
        <taxon>Cestoda</taxon>
        <taxon>Eucestoda</taxon>
        <taxon>Cyclophyllidea</taxon>
        <taxon>Hymenolepididae</taxon>
        <taxon>Hymenolepis</taxon>
    </lineage>
</organism>
<dbReference type="AlphaFoldDB" id="A0A3P6ZVF2"/>
<gene>
    <name evidence="1" type="ORF">HDID_LOCUS10922</name>
</gene>
<dbReference type="Proteomes" id="UP000274504">
    <property type="component" value="Unassembled WGS sequence"/>
</dbReference>
<name>A0A3P6ZVF2_HYMDI</name>
<proteinExistence type="predicted"/>
<sequence>MSKMDPWIVLENNRIHQDLKLTPEEDQKLAVKMRKQNLMTNPVETIIITQTLVIIKYQIRETTMNLVTRMKMRPLHKQRRLKRLLIPKE</sequence>
<dbReference type="EMBL" id="UYSG01012118">
    <property type="protein sequence ID" value="VDL64330.1"/>
    <property type="molecule type" value="Genomic_DNA"/>
</dbReference>
<evidence type="ECO:0000313" key="2">
    <source>
        <dbReference type="Proteomes" id="UP000274504"/>
    </source>
</evidence>
<evidence type="ECO:0000313" key="1">
    <source>
        <dbReference type="EMBL" id="VDL64330.1"/>
    </source>
</evidence>
<reference evidence="1 2" key="1">
    <citation type="submission" date="2018-11" db="EMBL/GenBank/DDBJ databases">
        <authorList>
            <consortium name="Pathogen Informatics"/>
        </authorList>
    </citation>
    <scope>NUCLEOTIDE SEQUENCE [LARGE SCALE GENOMIC DNA]</scope>
</reference>
<accession>A0A3P6ZVF2</accession>
<protein>
    <submittedName>
        <fullName evidence="1">Uncharacterized protein</fullName>
    </submittedName>
</protein>